<gene>
    <name evidence="1" type="ORF">LR48_Vigan609s001700</name>
</gene>
<evidence type="ECO:0008006" key="3">
    <source>
        <dbReference type="Google" id="ProtNLM"/>
    </source>
</evidence>
<dbReference type="GO" id="GO:0033194">
    <property type="term" value="P:response to hydroperoxide"/>
    <property type="evidence" value="ECO:0007669"/>
    <property type="project" value="EnsemblPlants"/>
</dbReference>
<dbReference type="GO" id="GO:0000994">
    <property type="term" value="F:RNA polymerase III core binding"/>
    <property type="evidence" value="ECO:0007669"/>
    <property type="project" value="TreeGrafter"/>
</dbReference>
<dbReference type="GO" id="GO:0072702">
    <property type="term" value="P:response to methyl methanesulfonate"/>
    <property type="evidence" value="ECO:0007669"/>
    <property type="project" value="EnsemblPlants"/>
</dbReference>
<proteinExistence type="predicted"/>
<protein>
    <recommendedName>
        <fullName evidence="3">Repressor of RNA polymerase III transcription</fullName>
    </recommendedName>
</protein>
<dbReference type="AlphaFoldDB" id="A0A0L9TE57"/>
<dbReference type="Gramene" id="KOM28885">
    <property type="protein sequence ID" value="KOM28885"/>
    <property type="gene ID" value="LR48_Vigan609s001700"/>
</dbReference>
<dbReference type="GO" id="GO:0016480">
    <property type="term" value="P:negative regulation of transcription by RNA polymerase III"/>
    <property type="evidence" value="ECO:0007669"/>
    <property type="project" value="InterPro"/>
</dbReference>
<evidence type="ECO:0000313" key="1">
    <source>
        <dbReference type="EMBL" id="KOM28885.1"/>
    </source>
</evidence>
<dbReference type="PANTHER" id="PTHR22504:SF0">
    <property type="entry name" value="REPRESSOR OF RNA POLYMERASE III TRANSCRIPTION MAF1 HOMOLOG"/>
    <property type="match status" value="1"/>
</dbReference>
<dbReference type="GO" id="GO:0005829">
    <property type="term" value="C:cytosol"/>
    <property type="evidence" value="ECO:0007669"/>
    <property type="project" value="EnsemblPlants"/>
</dbReference>
<evidence type="ECO:0000313" key="2">
    <source>
        <dbReference type="Proteomes" id="UP000053144"/>
    </source>
</evidence>
<organism evidence="1 2">
    <name type="scientific">Phaseolus angularis</name>
    <name type="common">Azuki bean</name>
    <name type="synonym">Vigna angularis</name>
    <dbReference type="NCBI Taxonomy" id="3914"/>
    <lineage>
        <taxon>Eukaryota</taxon>
        <taxon>Viridiplantae</taxon>
        <taxon>Streptophyta</taxon>
        <taxon>Embryophyta</taxon>
        <taxon>Tracheophyta</taxon>
        <taxon>Spermatophyta</taxon>
        <taxon>Magnoliopsida</taxon>
        <taxon>eudicotyledons</taxon>
        <taxon>Gunneridae</taxon>
        <taxon>Pentapetalae</taxon>
        <taxon>rosids</taxon>
        <taxon>fabids</taxon>
        <taxon>Fabales</taxon>
        <taxon>Fabaceae</taxon>
        <taxon>Papilionoideae</taxon>
        <taxon>50 kb inversion clade</taxon>
        <taxon>NPAAA clade</taxon>
        <taxon>indigoferoid/millettioid clade</taxon>
        <taxon>Phaseoleae</taxon>
        <taxon>Vigna</taxon>
    </lineage>
</organism>
<dbReference type="GO" id="GO:0072718">
    <property type="term" value="P:response to cisplatin"/>
    <property type="evidence" value="ECO:0007669"/>
    <property type="project" value="EnsemblPlants"/>
</dbReference>
<name>A0A0L9TE57_PHAAN</name>
<sequence>MFAISYFYNIAGSVKFTETRAFDSILIGEIGIIDQFVMKFLECAALDRLNDFLDNLNMGERTIKGCLEAYSCKHAGTDKKLSISLETEILDYLGQSSDTDSSSPDQTLLTRTSRKTLVYLVLTLYHIYPDYDFRQVGIVEKLALCLLGGAGFESWCFKEWAETLGGTSLMDTLFKALDEVVKLADCEIYGYVPDSEADPLQESGAIWSFNFLFYNRKLKRIVTFRFSCFSNLIADGLLVDEIHNEYDEEIFTDMDI</sequence>
<dbReference type="EMBL" id="KQ258457">
    <property type="protein sequence ID" value="KOM28885.1"/>
    <property type="molecule type" value="Genomic_DNA"/>
</dbReference>
<dbReference type="InterPro" id="IPR038564">
    <property type="entry name" value="Maf1_sf"/>
</dbReference>
<accession>A0A0L9TE57</accession>
<dbReference type="STRING" id="3914.A0A0L9TE57"/>
<dbReference type="Pfam" id="PF09174">
    <property type="entry name" value="Maf1"/>
    <property type="match status" value="1"/>
</dbReference>
<dbReference type="Gene3D" id="3.40.1000.50">
    <property type="entry name" value="Repressor of RNA polymerase III transcription Maf1"/>
    <property type="match status" value="2"/>
</dbReference>
<dbReference type="GO" id="GO:0005634">
    <property type="term" value="C:nucleus"/>
    <property type="evidence" value="ECO:0007669"/>
    <property type="project" value="EnsemblPlants"/>
</dbReference>
<reference evidence="2" key="1">
    <citation type="journal article" date="2015" name="Proc. Natl. Acad. Sci. U.S.A.">
        <title>Genome sequencing of adzuki bean (Vigna angularis) provides insight into high starch and low fat accumulation and domestication.</title>
        <authorList>
            <person name="Yang K."/>
            <person name="Tian Z."/>
            <person name="Chen C."/>
            <person name="Luo L."/>
            <person name="Zhao B."/>
            <person name="Wang Z."/>
            <person name="Yu L."/>
            <person name="Li Y."/>
            <person name="Sun Y."/>
            <person name="Li W."/>
            <person name="Chen Y."/>
            <person name="Li Y."/>
            <person name="Zhang Y."/>
            <person name="Ai D."/>
            <person name="Zhao J."/>
            <person name="Shang C."/>
            <person name="Ma Y."/>
            <person name="Wu B."/>
            <person name="Wang M."/>
            <person name="Gao L."/>
            <person name="Sun D."/>
            <person name="Zhang P."/>
            <person name="Guo F."/>
            <person name="Wang W."/>
            <person name="Li Y."/>
            <person name="Wang J."/>
            <person name="Varshney R.K."/>
            <person name="Wang J."/>
            <person name="Ling H.Q."/>
            <person name="Wan P."/>
        </authorList>
    </citation>
    <scope>NUCLEOTIDE SEQUENCE</scope>
    <source>
        <strain evidence="2">cv. Jingnong 6</strain>
    </source>
</reference>
<dbReference type="Proteomes" id="UP000053144">
    <property type="component" value="Unassembled WGS sequence"/>
</dbReference>
<dbReference type="PANTHER" id="PTHR22504">
    <property type="entry name" value="REPRESSOR OF RNA POLYMERASE III TRANSCRIPTION MAF1"/>
    <property type="match status" value="1"/>
</dbReference>
<dbReference type="InterPro" id="IPR015257">
    <property type="entry name" value="Maf1"/>
</dbReference>
<dbReference type="OMA" id="DKVCRKT"/>